<comment type="caution">
    <text evidence="2">The sequence shown here is derived from an EMBL/GenBank/DDBJ whole genome shotgun (WGS) entry which is preliminary data.</text>
</comment>
<evidence type="ECO:0000313" key="3">
    <source>
        <dbReference type="Proteomes" id="UP001285908"/>
    </source>
</evidence>
<evidence type="ECO:0000313" key="2">
    <source>
        <dbReference type="EMBL" id="KAK3492607.1"/>
    </source>
</evidence>
<dbReference type="EMBL" id="JAULSX010000004">
    <property type="protein sequence ID" value="KAK3492607.1"/>
    <property type="molecule type" value="Genomic_DNA"/>
</dbReference>
<evidence type="ECO:0000256" key="1">
    <source>
        <dbReference type="SAM" id="Phobius"/>
    </source>
</evidence>
<reference evidence="2 3" key="1">
    <citation type="journal article" date="2023" name="Mol. Phylogenet. Evol.">
        <title>Genome-scale phylogeny and comparative genomics of the fungal order Sordariales.</title>
        <authorList>
            <person name="Hensen N."/>
            <person name="Bonometti L."/>
            <person name="Westerberg I."/>
            <person name="Brannstrom I.O."/>
            <person name="Guillou S."/>
            <person name="Cros-Aarteil S."/>
            <person name="Calhoun S."/>
            <person name="Haridas S."/>
            <person name="Kuo A."/>
            <person name="Mondo S."/>
            <person name="Pangilinan J."/>
            <person name="Riley R."/>
            <person name="LaButti K."/>
            <person name="Andreopoulos B."/>
            <person name="Lipzen A."/>
            <person name="Chen C."/>
            <person name="Yan M."/>
            <person name="Daum C."/>
            <person name="Ng V."/>
            <person name="Clum A."/>
            <person name="Steindorff A."/>
            <person name="Ohm R.A."/>
            <person name="Martin F."/>
            <person name="Silar P."/>
            <person name="Natvig D.O."/>
            <person name="Lalanne C."/>
            <person name="Gautier V."/>
            <person name="Ament-Velasquez S.L."/>
            <person name="Kruys A."/>
            <person name="Hutchinson M.I."/>
            <person name="Powell A.J."/>
            <person name="Barry K."/>
            <person name="Miller A.N."/>
            <person name="Grigoriev I.V."/>
            <person name="Debuchy R."/>
            <person name="Gladieux P."/>
            <person name="Hiltunen Thoren M."/>
            <person name="Johannesson H."/>
        </authorList>
    </citation>
    <scope>NUCLEOTIDE SEQUENCE [LARGE SCALE GENOMIC DNA]</scope>
    <source>
        <strain evidence="2 3">FGSC 10403</strain>
    </source>
</reference>
<dbReference type="RefSeq" id="XP_062693065.1">
    <property type="nucleotide sequence ID" value="XM_062832445.1"/>
</dbReference>
<protein>
    <submittedName>
        <fullName evidence="2">Uncharacterized protein</fullName>
    </submittedName>
</protein>
<dbReference type="AlphaFoldDB" id="A0AAJ0I7X7"/>
<keyword evidence="3" id="KW-1185">Reference proteome</keyword>
<organism evidence="2 3">
    <name type="scientific">Neurospora hispaniola</name>
    <dbReference type="NCBI Taxonomy" id="588809"/>
    <lineage>
        <taxon>Eukaryota</taxon>
        <taxon>Fungi</taxon>
        <taxon>Dikarya</taxon>
        <taxon>Ascomycota</taxon>
        <taxon>Pezizomycotina</taxon>
        <taxon>Sordariomycetes</taxon>
        <taxon>Sordariomycetidae</taxon>
        <taxon>Sordariales</taxon>
        <taxon>Sordariaceae</taxon>
        <taxon>Neurospora</taxon>
    </lineage>
</organism>
<keyword evidence="1" id="KW-0812">Transmembrane</keyword>
<gene>
    <name evidence="2" type="ORF">B0T23DRAFT_146102</name>
</gene>
<keyword evidence="1" id="KW-1133">Transmembrane helix</keyword>
<dbReference type="Proteomes" id="UP001285908">
    <property type="component" value="Unassembled WGS sequence"/>
</dbReference>
<proteinExistence type="predicted"/>
<keyword evidence="1" id="KW-0472">Membrane</keyword>
<name>A0AAJ0I7X7_9PEZI</name>
<feature type="transmembrane region" description="Helical" evidence="1">
    <location>
        <begin position="20"/>
        <end position="47"/>
    </location>
</feature>
<dbReference type="PROSITE" id="PS51257">
    <property type="entry name" value="PROKAR_LIPOPROTEIN"/>
    <property type="match status" value="1"/>
</dbReference>
<accession>A0AAJ0I7X7</accession>
<feature type="transmembrane region" description="Helical" evidence="1">
    <location>
        <begin position="53"/>
        <end position="82"/>
    </location>
</feature>
<sequence length="140" mass="15965">MSVRNWGSSYMCSSSPLFFLSFLSFSCCLFCLFLAVVCFFLCLSFFFVFLLSFFFVFLLSFSSFSCCLLLLFLAVFSFACLVSSRSLYLIPTYLKNANIAHSLFSHSTWKKLGWIVGLPCPDDDPSLAFAFAFPKHRRVT</sequence>
<dbReference type="GeneID" id="87870067"/>